<dbReference type="EC" id="3.2.1.41" evidence="4"/>
<dbReference type="InterPro" id="IPR013783">
    <property type="entry name" value="Ig-like_fold"/>
</dbReference>
<comment type="similarity">
    <text evidence="1">Belongs to the glycosyl hydrolase 13 family.</text>
</comment>
<dbReference type="InterPro" id="IPR014756">
    <property type="entry name" value="Ig_E-set"/>
</dbReference>
<evidence type="ECO:0000313" key="4">
    <source>
        <dbReference type="EMBL" id="HIQ68775.1"/>
    </source>
</evidence>
<dbReference type="Gene3D" id="2.60.40.10">
    <property type="entry name" value="Immunoglobulins"/>
    <property type="match status" value="1"/>
</dbReference>
<gene>
    <name evidence="4" type="primary">pulA</name>
    <name evidence="4" type="ORF">IAA67_00360</name>
</gene>
<keyword evidence="4" id="KW-0378">Hydrolase</keyword>
<dbReference type="Pfam" id="PF02922">
    <property type="entry name" value="CBM_48"/>
    <property type="match status" value="1"/>
</dbReference>
<name>A0A9D0Z6F0_9FIRM</name>
<dbReference type="PANTHER" id="PTHR43002">
    <property type="entry name" value="GLYCOGEN DEBRANCHING ENZYME"/>
    <property type="match status" value="1"/>
</dbReference>
<dbReference type="GO" id="GO:0051060">
    <property type="term" value="F:pullulanase activity"/>
    <property type="evidence" value="ECO:0007669"/>
    <property type="project" value="UniProtKB-EC"/>
</dbReference>
<dbReference type="AlphaFoldDB" id="A0A9D0Z6F0"/>
<dbReference type="CDD" id="cd11341">
    <property type="entry name" value="AmyAc_Pullulanase_LD-like"/>
    <property type="match status" value="1"/>
</dbReference>
<dbReference type="InterPro" id="IPR004193">
    <property type="entry name" value="Glyco_hydro_13_N"/>
</dbReference>
<dbReference type="Proteomes" id="UP000886874">
    <property type="component" value="Unassembled WGS sequence"/>
</dbReference>
<dbReference type="InterPro" id="IPR006047">
    <property type="entry name" value="GH13_cat_dom"/>
</dbReference>
<reference evidence="4" key="1">
    <citation type="submission" date="2020-10" db="EMBL/GenBank/DDBJ databases">
        <authorList>
            <person name="Gilroy R."/>
        </authorList>
    </citation>
    <scope>NUCLEOTIDE SEQUENCE</scope>
    <source>
        <strain evidence="4">ChiSjej2B20-13462</strain>
    </source>
</reference>
<dbReference type="Gene3D" id="3.20.20.80">
    <property type="entry name" value="Glycosidases"/>
    <property type="match status" value="1"/>
</dbReference>
<keyword evidence="4" id="KW-0326">Glycosidase</keyword>
<organism evidence="4 5">
    <name type="scientific">Candidatus Avoscillospira stercorigallinarum</name>
    <dbReference type="NCBI Taxonomy" id="2840708"/>
    <lineage>
        <taxon>Bacteria</taxon>
        <taxon>Bacillati</taxon>
        <taxon>Bacillota</taxon>
        <taxon>Clostridia</taxon>
        <taxon>Eubacteriales</taxon>
        <taxon>Oscillospiraceae</taxon>
        <taxon>Oscillospiraceae incertae sedis</taxon>
        <taxon>Candidatus Avoscillospira</taxon>
    </lineage>
</organism>
<keyword evidence="2" id="KW-0136">Cellulose degradation</keyword>
<evidence type="ECO:0000256" key="1">
    <source>
        <dbReference type="ARBA" id="ARBA00008061"/>
    </source>
</evidence>
<dbReference type="InterPro" id="IPR017853">
    <property type="entry name" value="GH"/>
</dbReference>
<comment type="caution">
    <text evidence="4">The sequence shown here is derived from an EMBL/GenBank/DDBJ whole genome shotgun (WGS) entry which is preliminary data.</text>
</comment>
<sequence>MDYSSKEFEARYHYDGGDLGVRRTDRGTAFALWSPPAEAVTLRLYDRGDGGEAVAVHPLTRTGRGVWRYEDPADLTGRYYDFLVTAAGETRSTADPYARACGVNGSRSMVVDLAATDPEGWAHDRPPARQAEDIIYEVHVKEFSWQSAGGFPDRLRGKYLAFTCGGTTLDGQGTVPTGLSHLRDLGVTHVQLMPVFDFGSVDEAGPPEANNWGYDPVNYNVPEGSYATDARDGAVRIRELKALVAALHRAGFRVIMDVVYNHTYRRDSWLERAVPGYYYRTWPDGTPSDGSLCGNDLATERSMTARYIVDSVLYWATEYHMDGFRFDLMGLMDTALMERIRGALDGRFGRGEKLVYGEPWSGGKTALTPGFRTADKQAISDLDREIGAFCDQTRDAVKGSVLDAGAGGFVNGGAGFEAAVLRGLTAWVEQGCFRAPSQVITYLSCHDDLTLWDKLRRTLDPAAGDEDFPPRLLVANRLAAALCCCCQGRLFLLSGEEFCRTKGGRGDVYNAPIAFNRLDWTRLARRQDMAAYYRGLFALRKQIPAFCDKGPDAARWMTDRTIHGPGQVSALALTGGGPWTQVFLLFNAADRPLTLPLPPGDWTVLADGESSFRWRSPAPVSEAAAAPHTALLLGRRD</sequence>
<dbReference type="SMART" id="SM00642">
    <property type="entry name" value="Aamy"/>
    <property type="match status" value="1"/>
</dbReference>
<keyword evidence="2" id="KW-0119">Carbohydrate metabolism</keyword>
<reference evidence="4" key="2">
    <citation type="journal article" date="2021" name="PeerJ">
        <title>Extensive microbial diversity within the chicken gut microbiome revealed by metagenomics and culture.</title>
        <authorList>
            <person name="Gilroy R."/>
            <person name="Ravi A."/>
            <person name="Getino M."/>
            <person name="Pursley I."/>
            <person name="Horton D.L."/>
            <person name="Alikhan N.F."/>
            <person name="Baker D."/>
            <person name="Gharbi K."/>
            <person name="Hall N."/>
            <person name="Watson M."/>
            <person name="Adriaenssens E.M."/>
            <person name="Foster-Nyarko E."/>
            <person name="Jarju S."/>
            <person name="Secka A."/>
            <person name="Antonio M."/>
            <person name="Oren A."/>
            <person name="Chaudhuri R.R."/>
            <person name="La Ragione R."/>
            <person name="Hildebrand F."/>
            <person name="Pallen M.J."/>
        </authorList>
    </citation>
    <scope>NUCLEOTIDE SEQUENCE</scope>
    <source>
        <strain evidence="4">ChiSjej2B20-13462</strain>
    </source>
</reference>
<proteinExistence type="inferred from homology"/>
<evidence type="ECO:0000256" key="2">
    <source>
        <dbReference type="ARBA" id="ARBA00023001"/>
    </source>
</evidence>
<dbReference type="Pfam" id="PF00128">
    <property type="entry name" value="Alpha-amylase"/>
    <property type="match status" value="1"/>
</dbReference>
<feature type="domain" description="Glycosyl hydrolase family 13 catalytic" evidence="3">
    <location>
        <begin position="137"/>
        <end position="540"/>
    </location>
</feature>
<dbReference type="SUPFAM" id="SSF81296">
    <property type="entry name" value="E set domains"/>
    <property type="match status" value="1"/>
</dbReference>
<accession>A0A9D0Z6F0</accession>
<dbReference type="CDD" id="cd02860">
    <property type="entry name" value="E_set_Pullulanase"/>
    <property type="match status" value="1"/>
</dbReference>
<evidence type="ECO:0000259" key="3">
    <source>
        <dbReference type="SMART" id="SM00642"/>
    </source>
</evidence>
<protein>
    <submittedName>
        <fullName evidence="4">Type I pullulanase</fullName>
        <ecNumber evidence="4">3.2.1.41</ecNumber>
    </submittedName>
</protein>
<dbReference type="EMBL" id="DVFN01000006">
    <property type="protein sequence ID" value="HIQ68775.1"/>
    <property type="molecule type" value="Genomic_DNA"/>
</dbReference>
<dbReference type="NCBIfam" id="TIGR02104">
    <property type="entry name" value="pulA_typeI"/>
    <property type="match status" value="1"/>
</dbReference>
<dbReference type="GO" id="GO:0030245">
    <property type="term" value="P:cellulose catabolic process"/>
    <property type="evidence" value="ECO:0007669"/>
    <property type="project" value="UniProtKB-KW"/>
</dbReference>
<dbReference type="SUPFAM" id="SSF51445">
    <property type="entry name" value="(Trans)glycosidases"/>
    <property type="match status" value="1"/>
</dbReference>
<dbReference type="InterPro" id="IPR011840">
    <property type="entry name" value="PulA_typeI"/>
</dbReference>
<evidence type="ECO:0000313" key="5">
    <source>
        <dbReference type="Proteomes" id="UP000886874"/>
    </source>
</evidence>
<keyword evidence="2" id="KW-0624">Polysaccharide degradation</keyword>